<protein>
    <recommendedName>
        <fullName evidence="9">Transcription-repair-coupling factor</fullName>
        <shortName evidence="9">TRCF</shortName>
        <ecNumber evidence="9">3.6.4.-</ecNumber>
    </recommendedName>
</protein>
<evidence type="ECO:0000259" key="10">
    <source>
        <dbReference type="PROSITE" id="PS51192"/>
    </source>
</evidence>
<comment type="function">
    <text evidence="9">Couples transcription and DNA repair by recognizing RNA polymerase (RNAP) stalled at DNA lesions. Mediates ATP-dependent release of RNAP and its truncated transcript from the DNA, and recruitment of nucleotide excision repair machinery to the damaged site.</text>
</comment>
<dbReference type="PROSITE" id="PS51192">
    <property type="entry name" value="HELICASE_ATP_BIND_1"/>
    <property type="match status" value="1"/>
</dbReference>
<evidence type="ECO:0000313" key="13">
    <source>
        <dbReference type="Proteomes" id="UP000824176"/>
    </source>
</evidence>
<dbReference type="SMART" id="SM00982">
    <property type="entry name" value="TRCF"/>
    <property type="match status" value="1"/>
</dbReference>
<dbReference type="InterPro" id="IPR005118">
    <property type="entry name" value="TRCF_C"/>
</dbReference>
<dbReference type="GO" id="GO:0005737">
    <property type="term" value="C:cytoplasm"/>
    <property type="evidence" value="ECO:0007669"/>
    <property type="project" value="UniProtKB-SubCell"/>
</dbReference>
<evidence type="ECO:0000259" key="11">
    <source>
        <dbReference type="PROSITE" id="PS51194"/>
    </source>
</evidence>
<dbReference type="Gene3D" id="3.40.50.11180">
    <property type="match status" value="1"/>
</dbReference>
<keyword evidence="7 9" id="KW-0238">DNA-binding</keyword>
<dbReference type="Gene3D" id="3.40.50.11140">
    <property type="match status" value="1"/>
</dbReference>
<evidence type="ECO:0000256" key="9">
    <source>
        <dbReference type="HAMAP-Rule" id="MF_00969"/>
    </source>
</evidence>
<dbReference type="SUPFAM" id="SSF141259">
    <property type="entry name" value="CarD-like"/>
    <property type="match status" value="1"/>
</dbReference>
<dbReference type="PROSITE" id="PS51194">
    <property type="entry name" value="HELICASE_CTER"/>
    <property type="match status" value="1"/>
</dbReference>
<keyword evidence="3 9" id="KW-0227">DNA damage</keyword>
<dbReference type="Pfam" id="PF00270">
    <property type="entry name" value="DEAD"/>
    <property type="match status" value="1"/>
</dbReference>
<dbReference type="Pfam" id="PF00271">
    <property type="entry name" value="Helicase_C"/>
    <property type="match status" value="1"/>
</dbReference>
<evidence type="ECO:0000256" key="8">
    <source>
        <dbReference type="ARBA" id="ARBA00023204"/>
    </source>
</evidence>
<dbReference type="GO" id="GO:0005524">
    <property type="term" value="F:ATP binding"/>
    <property type="evidence" value="ECO:0007669"/>
    <property type="project" value="UniProtKB-UniRule"/>
</dbReference>
<evidence type="ECO:0000256" key="7">
    <source>
        <dbReference type="ARBA" id="ARBA00023125"/>
    </source>
</evidence>
<dbReference type="SMART" id="SM00490">
    <property type="entry name" value="HELICc"/>
    <property type="match status" value="1"/>
</dbReference>
<dbReference type="EMBL" id="DXAQ01000127">
    <property type="protein sequence ID" value="HIZ89980.1"/>
    <property type="molecule type" value="Genomic_DNA"/>
</dbReference>
<dbReference type="InterPro" id="IPR001650">
    <property type="entry name" value="Helicase_C-like"/>
</dbReference>
<evidence type="ECO:0000256" key="4">
    <source>
        <dbReference type="ARBA" id="ARBA00022801"/>
    </source>
</evidence>
<dbReference type="HAMAP" id="MF_00969">
    <property type="entry name" value="TRCF"/>
    <property type="match status" value="1"/>
</dbReference>
<dbReference type="InterPro" id="IPR004576">
    <property type="entry name" value="Mfd"/>
</dbReference>
<dbReference type="CDD" id="cd17991">
    <property type="entry name" value="DEXHc_TRCF"/>
    <property type="match status" value="1"/>
</dbReference>
<dbReference type="NCBIfam" id="TIGR00580">
    <property type="entry name" value="mfd"/>
    <property type="match status" value="1"/>
</dbReference>
<evidence type="ECO:0000256" key="5">
    <source>
        <dbReference type="ARBA" id="ARBA00022806"/>
    </source>
</evidence>
<feature type="domain" description="Helicase ATP-binding" evidence="10">
    <location>
        <begin position="581"/>
        <end position="742"/>
    </location>
</feature>
<dbReference type="GO" id="GO:0003678">
    <property type="term" value="F:DNA helicase activity"/>
    <property type="evidence" value="ECO:0007669"/>
    <property type="project" value="TreeGrafter"/>
</dbReference>
<dbReference type="SUPFAM" id="SSF143517">
    <property type="entry name" value="TRCF domain-like"/>
    <property type="match status" value="1"/>
</dbReference>
<proteinExistence type="inferred from homology"/>
<dbReference type="PANTHER" id="PTHR47964">
    <property type="entry name" value="ATP-DEPENDENT DNA HELICASE HOMOLOG RECG, CHLOROPLASTIC"/>
    <property type="match status" value="1"/>
</dbReference>
<comment type="caution">
    <text evidence="12">The sequence shown here is derived from an EMBL/GenBank/DDBJ whole genome shotgun (WGS) entry which is preliminary data.</text>
</comment>
<evidence type="ECO:0000256" key="6">
    <source>
        <dbReference type="ARBA" id="ARBA00022840"/>
    </source>
</evidence>
<dbReference type="InterPro" id="IPR048635">
    <property type="entry name" value="MFD_D3"/>
</dbReference>
<dbReference type="SUPFAM" id="SSF52540">
    <property type="entry name" value="P-loop containing nucleoside triphosphate hydrolases"/>
    <property type="match status" value="4"/>
</dbReference>
<dbReference type="AlphaFoldDB" id="A0A9D2GWE9"/>
<dbReference type="Gene3D" id="3.40.50.300">
    <property type="entry name" value="P-loop containing nucleotide triphosphate hydrolases"/>
    <property type="match status" value="2"/>
</dbReference>
<dbReference type="Gene3D" id="3.30.2060.10">
    <property type="entry name" value="Penicillin-binding protein 1b domain"/>
    <property type="match status" value="1"/>
</dbReference>
<keyword evidence="4 9" id="KW-0378">Hydrolase</keyword>
<dbReference type="InterPro" id="IPR011545">
    <property type="entry name" value="DEAD/DEAH_box_helicase_dom"/>
</dbReference>
<feature type="domain" description="Helicase C-terminal" evidence="11">
    <location>
        <begin position="759"/>
        <end position="916"/>
    </location>
</feature>
<dbReference type="GO" id="GO:0000716">
    <property type="term" value="P:transcription-coupled nucleotide-excision repair, DNA damage recognition"/>
    <property type="evidence" value="ECO:0007669"/>
    <property type="project" value="UniProtKB-UniRule"/>
</dbReference>
<dbReference type="InterPro" id="IPR037235">
    <property type="entry name" value="TRCF-like_C_D7"/>
</dbReference>
<reference evidence="12" key="2">
    <citation type="submission" date="2021-04" db="EMBL/GenBank/DDBJ databases">
        <authorList>
            <person name="Gilroy R."/>
        </authorList>
    </citation>
    <scope>NUCLEOTIDE SEQUENCE</scope>
    <source>
        <strain evidence="12">ChiW4-1371</strain>
    </source>
</reference>
<gene>
    <name evidence="9 12" type="primary">mfd</name>
    <name evidence="12" type="ORF">H9804_08530</name>
</gene>
<keyword evidence="5" id="KW-0347">Helicase</keyword>
<dbReference type="InterPro" id="IPR047112">
    <property type="entry name" value="RecG/Mfd"/>
</dbReference>
<accession>A0A9D2GWE9</accession>
<dbReference type="Gene3D" id="3.90.1150.50">
    <property type="entry name" value="Transcription-repair-coupling factor, D7 domain"/>
    <property type="match status" value="1"/>
</dbReference>
<dbReference type="SMART" id="SM01058">
    <property type="entry name" value="CarD_TRCF"/>
    <property type="match status" value="1"/>
</dbReference>
<dbReference type="Pfam" id="PF03461">
    <property type="entry name" value="TRCF"/>
    <property type="match status" value="1"/>
</dbReference>
<dbReference type="SMART" id="SM00487">
    <property type="entry name" value="DEXDc"/>
    <property type="match status" value="1"/>
</dbReference>
<comment type="subcellular location">
    <subcellularLocation>
        <location evidence="9">Cytoplasm</location>
    </subcellularLocation>
</comment>
<dbReference type="Pfam" id="PF17757">
    <property type="entry name" value="UvrB_inter"/>
    <property type="match status" value="1"/>
</dbReference>
<keyword evidence="1 9" id="KW-0963">Cytoplasm</keyword>
<dbReference type="Pfam" id="PF02559">
    <property type="entry name" value="CarD_TRCF_RID"/>
    <property type="match status" value="1"/>
</dbReference>
<sequence length="1106" mass="125908">MSNYFEYHNAWGASASFFVVKKKRKGVPLVIFLPENKSVMESVKNELELFSDLKILDYPSYTQNPFEEARPLNHIMAARSKTLESIVQEKDFILLISPYSMLKKIPFKNEFIESVIHLEKGQIYSQQKLEKQLDKLGYIHVEFVTDAGEYTLRGGIADIFPAGSADPIRIEYFDDEVESIFTYNKDSQSRKKELDKISILPVADLLVTTEEFIEGLQSSSELKEKAENFGKFAGFHWLAPYIRKEQSDIFEYLGEFDTACFMSSMQDSIYAYHDIIESSMPNEIQKECFISAKEAVEKLSRNNVYIISEITDSVESIPLNFAGSKTRFSFEKKNLYQSMTNAAETLLSLLKDKMKIVFAVESEKFTGIFKDFLRDYEIFPREIKKLSEIEGPSISIYRKHISGGFIDKESSYALISDMDIFGFTKRKPKSKKKDAFNTKLSDLEEGDYVVHVNHGIGIYQGIKHMTIAGSEGDFLAILYEGDDLLYVPLHSIGQLQKYIGIQNQQPRLNSLKSSAWQKLKKHAKESAKHIAEDLLRLYAERKARKGFAFTDDGSLIEVFERNFEYTETEDQLSAIYDVYNDMESETPMERLVCGDVGFGKTEVAMRAACKAIACSKQVAVLVPTTILARQHFETFTERFKGLPVNIDYVSRFRSDKETKEIFKKVLEGSIDILIGTHKILSKDLSFKDLGLLIIDEEQRFGVSHKEKIASIKRNVDTLTLTATPIPRTLQLSLSGIRDMSIIETPPENRLPVVVKVIKGLSERIKAIKSELERGGQVFFLHNRVQDIEEEVIEIKRELPLARVDYAHGQMDAKTMDKILSSFYNGELDVLVATTIIENGINIPNVNTIIINNAAHFGLSQLYQLKGRVGRSEKRGYCYLAVDDFARLNSIAQKRLSIIQQLSDLGSGFKIAMYDLQLRGAGNILGAEQSGFVVRVGYELYVAMIEEAVQEMKGEYTNIADTEINSNIAYFIPADYIENPRIRFDFYRRFADIYDMNSMQELLQEIESGYGTLPDEVLNLSFIMLIKNFASMLGAEKLMLSKSGAVKITFAKETKLNPALIVKCSQDRKILYRFISEYELSLAVESSEPLKVTADFFQDLYNLSRAD</sequence>
<name>A0A9D2GWE9_9BACT</name>
<dbReference type="InterPro" id="IPR003711">
    <property type="entry name" value="CarD-like/TRCF_RID"/>
</dbReference>
<dbReference type="Pfam" id="PF21132">
    <property type="entry name" value="MFD_D3"/>
    <property type="match status" value="1"/>
</dbReference>
<dbReference type="PANTHER" id="PTHR47964:SF1">
    <property type="entry name" value="ATP-DEPENDENT DNA HELICASE HOMOLOG RECG, CHLOROPLASTIC"/>
    <property type="match status" value="1"/>
</dbReference>
<dbReference type="Proteomes" id="UP000824176">
    <property type="component" value="Unassembled WGS sequence"/>
</dbReference>
<keyword evidence="8 9" id="KW-0234">DNA repair</keyword>
<dbReference type="InterPro" id="IPR014001">
    <property type="entry name" value="Helicase_ATP-bd"/>
</dbReference>
<evidence type="ECO:0000256" key="2">
    <source>
        <dbReference type="ARBA" id="ARBA00022741"/>
    </source>
</evidence>
<dbReference type="InterPro" id="IPR027417">
    <property type="entry name" value="P-loop_NTPase"/>
</dbReference>
<evidence type="ECO:0000313" key="12">
    <source>
        <dbReference type="EMBL" id="HIZ89980.1"/>
    </source>
</evidence>
<evidence type="ECO:0000256" key="1">
    <source>
        <dbReference type="ARBA" id="ARBA00022490"/>
    </source>
</evidence>
<evidence type="ECO:0000256" key="3">
    <source>
        <dbReference type="ARBA" id="ARBA00022763"/>
    </source>
</evidence>
<dbReference type="EC" id="3.6.4.-" evidence="9"/>
<dbReference type="GO" id="GO:0006355">
    <property type="term" value="P:regulation of DNA-templated transcription"/>
    <property type="evidence" value="ECO:0007669"/>
    <property type="project" value="UniProtKB-UniRule"/>
</dbReference>
<dbReference type="GO" id="GO:0016787">
    <property type="term" value="F:hydrolase activity"/>
    <property type="evidence" value="ECO:0007669"/>
    <property type="project" value="UniProtKB-KW"/>
</dbReference>
<dbReference type="GO" id="GO:0003684">
    <property type="term" value="F:damaged DNA binding"/>
    <property type="evidence" value="ECO:0007669"/>
    <property type="project" value="InterPro"/>
</dbReference>
<dbReference type="InterPro" id="IPR036101">
    <property type="entry name" value="CarD-like/TRCF_RID_sf"/>
</dbReference>
<keyword evidence="6 9" id="KW-0067">ATP-binding</keyword>
<organism evidence="12 13">
    <name type="scientific">Candidatus Mucispirillum faecigallinarum</name>
    <dbReference type="NCBI Taxonomy" id="2838699"/>
    <lineage>
        <taxon>Bacteria</taxon>
        <taxon>Pseudomonadati</taxon>
        <taxon>Deferribacterota</taxon>
        <taxon>Deferribacteres</taxon>
        <taxon>Deferribacterales</taxon>
        <taxon>Mucispirillaceae</taxon>
        <taxon>Mucispirillum</taxon>
    </lineage>
</organism>
<keyword evidence="2 9" id="KW-0547">Nucleotide-binding</keyword>
<reference evidence="12" key="1">
    <citation type="journal article" date="2021" name="PeerJ">
        <title>Extensive microbial diversity within the chicken gut microbiome revealed by metagenomics and culture.</title>
        <authorList>
            <person name="Gilroy R."/>
            <person name="Ravi A."/>
            <person name="Getino M."/>
            <person name="Pursley I."/>
            <person name="Horton D.L."/>
            <person name="Alikhan N.F."/>
            <person name="Baker D."/>
            <person name="Gharbi K."/>
            <person name="Hall N."/>
            <person name="Watson M."/>
            <person name="Adriaenssens E.M."/>
            <person name="Foster-Nyarko E."/>
            <person name="Jarju S."/>
            <person name="Secka A."/>
            <person name="Antonio M."/>
            <person name="Oren A."/>
            <person name="Chaudhuri R.R."/>
            <person name="La Ragione R."/>
            <person name="Hildebrand F."/>
            <person name="Pallen M.J."/>
        </authorList>
    </citation>
    <scope>NUCLEOTIDE SEQUENCE</scope>
    <source>
        <strain evidence="12">ChiW4-1371</strain>
    </source>
</reference>
<dbReference type="Gene3D" id="2.40.10.170">
    <property type="match status" value="1"/>
</dbReference>
<comment type="similarity">
    <text evidence="9">In the C-terminal section; belongs to the helicase family. RecG subfamily.</text>
</comment>
<dbReference type="InterPro" id="IPR041471">
    <property type="entry name" value="UvrB_inter"/>
</dbReference>
<comment type="similarity">
    <text evidence="9">In the N-terminal section; belongs to the UvrB family.</text>
</comment>